<dbReference type="EMBL" id="LNQE01001727">
    <property type="protein sequence ID" value="KUG12492.1"/>
    <property type="molecule type" value="Genomic_DNA"/>
</dbReference>
<evidence type="ECO:0000313" key="2">
    <source>
        <dbReference type="EMBL" id="KUG12492.1"/>
    </source>
</evidence>
<feature type="compositionally biased region" description="Acidic residues" evidence="1">
    <location>
        <begin position="127"/>
        <end position="140"/>
    </location>
</feature>
<name>A0A0W8EV39_9ZZZZ</name>
<feature type="region of interest" description="Disordered" evidence="1">
    <location>
        <begin position="77"/>
        <end position="97"/>
    </location>
</feature>
<comment type="caution">
    <text evidence="2">The sequence shown here is derived from an EMBL/GenBank/DDBJ whole genome shotgun (WGS) entry which is preliminary data.</text>
</comment>
<feature type="region of interest" description="Disordered" evidence="1">
    <location>
        <begin position="116"/>
        <end position="150"/>
    </location>
</feature>
<reference evidence="2" key="1">
    <citation type="journal article" date="2015" name="Proc. Natl. Acad. Sci. U.S.A.">
        <title>Networks of energetic and metabolic interactions define dynamics in microbial communities.</title>
        <authorList>
            <person name="Embree M."/>
            <person name="Liu J.K."/>
            <person name="Al-Bassam M.M."/>
            <person name="Zengler K."/>
        </authorList>
    </citation>
    <scope>NUCLEOTIDE SEQUENCE</scope>
</reference>
<feature type="compositionally biased region" description="Acidic residues" evidence="1">
    <location>
        <begin position="78"/>
        <end position="88"/>
    </location>
</feature>
<gene>
    <name evidence="2" type="ORF">ASZ90_016437</name>
</gene>
<protein>
    <submittedName>
        <fullName evidence="2">Uncharacterized protein</fullName>
    </submittedName>
</protein>
<organism evidence="2">
    <name type="scientific">hydrocarbon metagenome</name>
    <dbReference type="NCBI Taxonomy" id="938273"/>
    <lineage>
        <taxon>unclassified sequences</taxon>
        <taxon>metagenomes</taxon>
        <taxon>ecological metagenomes</taxon>
    </lineage>
</organism>
<accession>A0A0W8EV39</accession>
<sequence>MVSGTGCPWNSLSKENEKMRNILTVLLVLAILVTPVLAAPGGMPAAHGVDGKTFGKLVSDLARSGPGAVADHVAAFSDGEEEDEEEDGGMPAAHGVDGKTFGRLVSDLARSGPGAVADHVAAHGGDDGEEQDEEQDEEEGGMPAAHGVDGKTFGKLVSDLARSGPGAVARHILNVH</sequence>
<dbReference type="AlphaFoldDB" id="A0A0W8EV39"/>
<proteinExistence type="predicted"/>
<evidence type="ECO:0000256" key="1">
    <source>
        <dbReference type="SAM" id="MobiDB-lite"/>
    </source>
</evidence>